<organism evidence="3 4">
    <name type="scientific">Pandoraea iniqua</name>
    <dbReference type="NCBI Taxonomy" id="2508288"/>
    <lineage>
        <taxon>Bacteria</taxon>
        <taxon>Pseudomonadati</taxon>
        <taxon>Pseudomonadota</taxon>
        <taxon>Betaproteobacteria</taxon>
        <taxon>Burkholderiales</taxon>
        <taxon>Burkholderiaceae</taxon>
        <taxon>Pandoraea</taxon>
    </lineage>
</organism>
<dbReference type="AlphaFoldDB" id="A0A5E4W402"/>
<feature type="transmembrane region" description="Helical" evidence="1">
    <location>
        <begin position="167"/>
        <end position="187"/>
    </location>
</feature>
<reference evidence="3 4" key="1">
    <citation type="submission" date="2019-08" db="EMBL/GenBank/DDBJ databases">
        <authorList>
            <person name="Peeters C."/>
        </authorList>
    </citation>
    <scope>NUCLEOTIDE SEQUENCE [LARGE SCALE GENOMIC DNA]</scope>
    <source>
        <strain evidence="3 4">LMG 31115</strain>
    </source>
</reference>
<dbReference type="EMBL" id="CABPSI010000003">
    <property type="protein sequence ID" value="VVE18356.1"/>
    <property type="molecule type" value="Genomic_DNA"/>
</dbReference>
<feature type="domain" description="Acyltransferase 3" evidence="2">
    <location>
        <begin position="8"/>
        <end position="341"/>
    </location>
</feature>
<feature type="transmembrane region" description="Helical" evidence="1">
    <location>
        <begin position="92"/>
        <end position="110"/>
    </location>
</feature>
<keyword evidence="1" id="KW-0812">Transmembrane</keyword>
<feature type="transmembrane region" description="Helical" evidence="1">
    <location>
        <begin position="199"/>
        <end position="216"/>
    </location>
</feature>
<dbReference type="InterPro" id="IPR050879">
    <property type="entry name" value="Acyltransferase_3"/>
</dbReference>
<name>A0A5E4W402_9BURK</name>
<feature type="transmembrane region" description="Helical" evidence="1">
    <location>
        <begin position="329"/>
        <end position="347"/>
    </location>
</feature>
<protein>
    <submittedName>
        <fullName evidence="3">Acyltransferase</fullName>
    </submittedName>
</protein>
<dbReference type="Pfam" id="PF01757">
    <property type="entry name" value="Acyl_transf_3"/>
    <property type="match status" value="1"/>
</dbReference>
<evidence type="ECO:0000259" key="2">
    <source>
        <dbReference type="Pfam" id="PF01757"/>
    </source>
</evidence>
<dbReference type="PANTHER" id="PTHR23028:SF53">
    <property type="entry name" value="ACYL_TRANSF_3 DOMAIN-CONTAINING PROTEIN"/>
    <property type="match status" value="1"/>
</dbReference>
<dbReference type="GO" id="GO:0000271">
    <property type="term" value="P:polysaccharide biosynthetic process"/>
    <property type="evidence" value="ECO:0007669"/>
    <property type="project" value="TreeGrafter"/>
</dbReference>
<dbReference type="Proteomes" id="UP000333828">
    <property type="component" value="Unassembled WGS sequence"/>
</dbReference>
<feature type="transmembrane region" description="Helical" evidence="1">
    <location>
        <begin position="43"/>
        <end position="64"/>
    </location>
</feature>
<dbReference type="GO" id="GO:0016020">
    <property type="term" value="C:membrane"/>
    <property type="evidence" value="ECO:0007669"/>
    <property type="project" value="TreeGrafter"/>
</dbReference>
<keyword evidence="4" id="KW-1185">Reference proteome</keyword>
<feature type="transmembrane region" description="Helical" evidence="1">
    <location>
        <begin position="259"/>
        <end position="279"/>
    </location>
</feature>
<gene>
    <name evidence="3" type="ORF">PIN31115_02996</name>
</gene>
<accession>A0A5E4W402</accession>
<dbReference type="InterPro" id="IPR002656">
    <property type="entry name" value="Acyl_transf_3_dom"/>
</dbReference>
<keyword evidence="3" id="KW-0808">Transferase</keyword>
<keyword evidence="1" id="KW-0472">Membrane</keyword>
<keyword evidence="1" id="KW-1133">Transmembrane helix</keyword>
<feature type="transmembrane region" description="Helical" evidence="1">
    <location>
        <begin position="299"/>
        <end position="317"/>
    </location>
</feature>
<keyword evidence="3" id="KW-0012">Acyltransferase</keyword>
<dbReference type="GO" id="GO:0016747">
    <property type="term" value="F:acyltransferase activity, transferring groups other than amino-acyl groups"/>
    <property type="evidence" value="ECO:0007669"/>
    <property type="project" value="InterPro"/>
</dbReference>
<sequence length="377" mass="43326">MANYNGRNQWLDLLRALAILLVLVSHGFTFIPEPAVVLTQHMAGFFGVEVFFCLSGFLIGGILIDTVKRFDGSMTTIANFMARRWFRTLPNYYFYLVVNLLIFWLGWTFAKEAEVGRYLVFTQNLLRVHPSFFPEAWSLAVEEVFYFALPIAVVLAWTLLRKPMLSLLVALFALLAFSMALRYHGALHATHWDDEVRKIALYRLDSLMWGVLLAYLHRVTLRDKPGALRILSLALLGFLPVAIYAMWLDTVWLDTHFFAKFWLFTVTSLGVCGMITLGLSIQLPRLVVVFTSRIAKLSYSAYLVNLSVFYVLYHYFGLGGTMTEKIMRIVGFFVIVFSMSTLTYFGVERPFLRLRDKWVPAPQKMALRQRNQPDAAM</sequence>
<evidence type="ECO:0000313" key="4">
    <source>
        <dbReference type="Proteomes" id="UP000333828"/>
    </source>
</evidence>
<proteinExistence type="predicted"/>
<evidence type="ECO:0000256" key="1">
    <source>
        <dbReference type="SAM" id="Phobius"/>
    </source>
</evidence>
<feature type="transmembrane region" description="Helical" evidence="1">
    <location>
        <begin position="228"/>
        <end position="247"/>
    </location>
</feature>
<evidence type="ECO:0000313" key="3">
    <source>
        <dbReference type="EMBL" id="VVE18356.1"/>
    </source>
</evidence>
<dbReference type="PANTHER" id="PTHR23028">
    <property type="entry name" value="ACETYLTRANSFERASE"/>
    <property type="match status" value="1"/>
</dbReference>
<dbReference type="RefSeq" id="WP_150684703.1">
    <property type="nucleotide sequence ID" value="NZ_CABPSI010000003.1"/>
</dbReference>
<feature type="transmembrane region" description="Helical" evidence="1">
    <location>
        <begin position="144"/>
        <end position="160"/>
    </location>
</feature>
<feature type="transmembrane region" description="Helical" evidence="1">
    <location>
        <begin position="12"/>
        <end position="31"/>
    </location>
</feature>